<evidence type="ECO:0000256" key="1">
    <source>
        <dbReference type="SAM" id="Phobius"/>
    </source>
</evidence>
<evidence type="ECO:0000313" key="2">
    <source>
        <dbReference type="EMBL" id="KPQ42310.1"/>
    </source>
</evidence>
<sequence>MSSGLEMATEKVFKIGLFMSTLSILGAPTLNMMMATFMMGQATTFQDAIVNEADLVYAGKLKSINQNLVLPKNTSVTLFENSGGADSITINVMTPLGSSGDIKKSFPTRIYRDGGDDPSLSESETQCFSMETRRDKAYAFIKVKFTKRPC</sequence>
<keyword evidence="1" id="KW-0812">Transmembrane</keyword>
<dbReference type="EMBL" id="LKCM01000241">
    <property type="protein sequence ID" value="KPQ42310.1"/>
    <property type="molecule type" value="Genomic_DNA"/>
</dbReference>
<name>A0A0P7ZFH0_9EURY</name>
<accession>A0A0P7ZFH0</accession>
<evidence type="ECO:0000313" key="3">
    <source>
        <dbReference type="Proteomes" id="UP000050360"/>
    </source>
</evidence>
<keyword evidence="1" id="KW-0472">Membrane</keyword>
<reference evidence="2 3" key="1">
    <citation type="submission" date="2015-09" db="EMBL/GenBank/DDBJ databases">
        <title>A metagenomics-based metabolic model of nitrate-dependent anaerobic oxidation of methane by Methanoperedens-like archaea.</title>
        <authorList>
            <person name="Arshad A."/>
            <person name="Speth D.R."/>
            <person name="De Graaf R.M."/>
            <person name="Op Den Camp H.J."/>
            <person name="Jetten M.S."/>
            <person name="Welte C.U."/>
        </authorList>
    </citation>
    <scope>NUCLEOTIDE SEQUENCE [LARGE SCALE GENOMIC DNA]</scope>
</reference>
<feature type="transmembrane region" description="Helical" evidence="1">
    <location>
        <begin position="12"/>
        <end position="30"/>
    </location>
</feature>
<keyword evidence="1" id="KW-1133">Transmembrane helix</keyword>
<dbReference type="Proteomes" id="UP000050360">
    <property type="component" value="Unassembled WGS sequence"/>
</dbReference>
<dbReference type="AlphaFoldDB" id="A0A0P7ZFH0"/>
<organism evidence="2 3">
    <name type="scientific">Candidatus Methanoperedens nitratireducens</name>
    <dbReference type="NCBI Taxonomy" id="1392998"/>
    <lineage>
        <taxon>Archaea</taxon>
        <taxon>Methanobacteriati</taxon>
        <taxon>Methanobacteriota</taxon>
        <taxon>Stenosarchaea group</taxon>
        <taxon>Methanomicrobia</taxon>
        <taxon>Methanosarcinales</taxon>
        <taxon>ANME-2 cluster</taxon>
        <taxon>Candidatus Methanoperedentaceae</taxon>
        <taxon>Candidatus Methanoperedens</taxon>
    </lineage>
</organism>
<protein>
    <submittedName>
        <fullName evidence="2">Uncharacterized protein</fullName>
    </submittedName>
</protein>
<gene>
    <name evidence="2" type="ORF">MPEBLZ_03134</name>
</gene>
<proteinExistence type="predicted"/>
<comment type="caution">
    <text evidence="2">The sequence shown here is derived from an EMBL/GenBank/DDBJ whole genome shotgun (WGS) entry which is preliminary data.</text>
</comment>